<proteinExistence type="predicted"/>
<feature type="compositionally biased region" description="Gly residues" evidence="1">
    <location>
        <begin position="47"/>
        <end position="63"/>
    </location>
</feature>
<dbReference type="AlphaFoldDB" id="A0A255EQR3"/>
<sequence>MSDPFDFSGYGHGSGSRQGRQPSSGQGQPFGGGTDPFADAQQPPQQGGFGSPQGGGFGGGPQGQQGPQQSFANDPFAGNDGNDPFGGPAVSGGGAAAMMSTSSPALVAAAPPFWMLLIALGLGLAAGVVALIFGHIAVAFICWALAGPVAIGMIGLYVRGDSKARASGLYASPGFVQPLYWVTVVVCLLCILAPAWRIAEWAGRL</sequence>
<gene>
    <name evidence="3" type="ORF">CGZ92_01115</name>
</gene>
<accession>A0A255EQR3</accession>
<reference evidence="3 4" key="1">
    <citation type="submission" date="2017-07" db="EMBL/GenBank/DDBJ databases">
        <title>Draft whole genome sequences of clinical Proprionibacteriaceae strains.</title>
        <authorList>
            <person name="Bernier A.-M."/>
            <person name="Bernard K."/>
            <person name="Domingo M.-C."/>
        </authorList>
    </citation>
    <scope>NUCLEOTIDE SEQUENCE [LARGE SCALE GENOMIC DNA]</scope>
    <source>
        <strain evidence="3 4">NML 160184</strain>
    </source>
</reference>
<name>A0A255EQR3_9ACTN</name>
<evidence type="ECO:0000313" key="3">
    <source>
        <dbReference type="EMBL" id="OYN90463.1"/>
    </source>
</evidence>
<evidence type="ECO:0000256" key="1">
    <source>
        <dbReference type="SAM" id="MobiDB-lite"/>
    </source>
</evidence>
<comment type="caution">
    <text evidence="3">The sequence shown here is derived from an EMBL/GenBank/DDBJ whole genome shotgun (WGS) entry which is preliminary data.</text>
</comment>
<evidence type="ECO:0000313" key="4">
    <source>
        <dbReference type="Proteomes" id="UP000216533"/>
    </source>
</evidence>
<feature type="transmembrane region" description="Helical" evidence="2">
    <location>
        <begin position="140"/>
        <end position="158"/>
    </location>
</feature>
<feature type="transmembrane region" description="Helical" evidence="2">
    <location>
        <begin position="178"/>
        <end position="199"/>
    </location>
</feature>
<feature type="transmembrane region" description="Helical" evidence="2">
    <location>
        <begin position="113"/>
        <end position="133"/>
    </location>
</feature>
<organism evidence="3 4">
    <name type="scientific">Parenemella sanctibonifatiensis</name>
    <dbReference type="NCBI Taxonomy" id="2016505"/>
    <lineage>
        <taxon>Bacteria</taxon>
        <taxon>Bacillati</taxon>
        <taxon>Actinomycetota</taxon>
        <taxon>Actinomycetes</taxon>
        <taxon>Propionibacteriales</taxon>
        <taxon>Propionibacteriaceae</taxon>
        <taxon>Parenemella</taxon>
    </lineage>
</organism>
<dbReference type="RefSeq" id="WP_094449556.1">
    <property type="nucleotide sequence ID" value="NZ_NMVI01000005.1"/>
</dbReference>
<dbReference type="Proteomes" id="UP000216533">
    <property type="component" value="Unassembled WGS sequence"/>
</dbReference>
<feature type="compositionally biased region" description="Low complexity" evidence="1">
    <location>
        <begin position="17"/>
        <end position="27"/>
    </location>
</feature>
<keyword evidence="2" id="KW-0812">Transmembrane</keyword>
<keyword evidence="2" id="KW-1133">Transmembrane helix</keyword>
<evidence type="ECO:0000256" key="2">
    <source>
        <dbReference type="SAM" id="Phobius"/>
    </source>
</evidence>
<protein>
    <submittedName>
        <fullName evidence="3">Uncharacterized protein</fullName>
    </submittedName>
</protein>
<dbReference type="EMBL" id="NMVI01000005">
    <property type="protein sequence ID" value="OYN90463.1"/>
    <property type="molecule type" value="Genomic_DNA"/>
</dbReference>
<keyword evidence="2" id="KW-0472">Membrane</keyword>
<feature type="region of interest" description="Disordered" evidence="1">
    <location>
        <begin position="1"/>
        <end position="89"/>
    </location>
</feature>